<accession>A0A0L7LX04</accession>
<dbReference type="InterPro" id="IPR006373">
    <property type="entry name" value="VSA_Rifin"/>
</dbReference>
<dbReference type="OMA" id="TEGTHAT"/>
<keyword evidence="1" id="KW-0472">Membrane</keyword>
<name>A0A0L7LX04_PLAF4</name>
<protein>
    <recommendedName>
        <fullName evidence="4">Rifin</fullName>
    </recommendedName>
</protein>
<reference evidence="3" key="2">
    <citation type="submission" date="2006-09" db="EMBL/GenBank/DDBJ databases">
        <title>The genome sequence of Plasmodium falciparum Dd2.</title>
        <authorList>
            <consortium name="The Broad Institute Genome Sequencing Platform"/>
            <person name="Birren B."/>
            <person name="Lander E."/>
            <person name="Galagan J."/>
            <person name="Nusbaum C."/>
            <person name="Devon K."/>
            <person name="Henn M."/>
            <person name="Jaffe D."/>
            <person name="Butler J."/>
            <person name="Alvarez P."/>
            <person name="Gnerre S."/>
            <person name="Grabherr M."/>
            <person name="Kleber M."/>
            <person name="Mauceli E."/>
            <person name="Brockman W."/>
            <person name="MacCallum I.A."/>
            <person name="Rounsley S."/>
            <person name="Young S."/>
            <person name="LaButti K."/>
            <person name="Pushparaj V."/>
            <person name="DeCaprio D."/>
            <person name="Crawford M."/>
            <person name="Koehrsen M."/>
            <person name="Engels R."/>
            <person name="Montgomery P."/>
            <person name="Pearson M."/>
            <person name="Howarth C."/>
            <person name="Larson L."/>
            <person name="Luoma S."/>
            <person name="White J."/>
            <person name="Kodira C."/>
            <person name="Zeng Q."/>
            <person name="O'Leary S."/>
            <person name="Yandava C."/>
            <person name="Alvarado L."/>
            <person name="Wirth D."/>
            <person name="Volkman S."/>
            <person name="Hartl D."/>
        </authorList>
    </citation>
    <scope>NUCLEOTIDE SEQUENCE [LARGE SCALE GENOMIC DNA]</scope>
</reference>
<keyword evidence="1" id="KW-0812">Transmembrane</keyword>
<dbReference type="EMBL" id="DS016063">
    <property type="protein sequence ID" value="KOB84775.1"/>
    <property type="molecule type" value="Genomic_DNA"/>
</dbReference>
<evidence type="ECO:0000256" key="1">
    <source>
        <dbReference type="SAM" id="Phobius"/>
    </source>
</evidence>
<dbReference type="OrthoDB" id="378765at2759"/>
<dbReference type="Pfam" id="PF02009">
    <property type="entry name" value="RIFIN"/>
    <property type="match status" value="1"/>
</dbReference>
<sequence length="348" mass="39496">MKVHYINILLFAFPLNILVNTQRNHKKIILRTPKTEPTKIHRSLCECELYAPPNYDNDPEMKEVMEIFDLQTSERFREYDERMQDKRKKCKEQCEKDIQKIILKDKIEKELTEKFSALETNIEINDIPTCVCEKSVADKVEKTCLKCGGVLGFGIAPWWGLVSALWYAGWINYTTTTLVKIATDAGIAEGLKVGLVKVAEIVTQLSKDIPIKIPTIEALTKMTSGTFTNEISLPGIFKTLDKAMLGKFEEGEYSGFSTWIQSLSKTPRLFTTNFSKEAAEVTKAVTDAKTVVLTEGTHATSSLTTAIIVSVVAIVLIVLVMVIIYLILRYRRKKKMKKKLQYIKILNE</sequence>
<keyword evidence="1" id="KW-1133">Transmembrane helix</keyword>
<dbReference type="Proteomes" id="UP000054282">
    <property type="component" value="Unassembled WGS sequence"/>
</dbReference>
<evidence type="ECO:0008006" key="4">
    <source>
        <dbReference type="Google" id="ProtNLM"/>
    </source>
</evidence>
<gene>
    <name evidence="2" type="ORF">PFDG_00093</name>
</gene>
<dbReference type="VEuPathDB" id="PlasmoDB:PfDd2_090006300"/>
<feature type="transmembrane region" description="Helical" evidence="1">
    <location>
        <begin position="307"/>
        <end position="328"/>
    </location>
</feature>
<evidence type="ECO:0000313" key="2">
    <source>
        <dbReference type="EMBL" id="KOB84775.1"/>
    </source>
</evidence>
<reference evidence="3" key="1">
    <citation type="submission" date="2006-09" db="EMBL/GenBank/DDBJ databases">
        <title>Annotation of Plasmodium falciparum Dd2.</title>
        <authorList>
            <consortium name="The Broad Institute Genome Sequencing Platform"/>
            <person name="Volkman S.K."/>
            <person name="Neafsey D.E."/>
            <person name="Dash A.P."/>
            <person name="Chitnis C.E."/>
            <person name="Hartl D.L."/>
            <person name="Young S.K."/>
            <person name="Zeng Q."/>
            <person name="Koehrsen M."/>
            <person name="Alvarado L."/>
            <person name="Berlin A."/>
            <person name="Borenstein D."/>
            <person name="Chapman S.B."/>
            <person name="Chen Z."/>
            <person name="Engels R."/>
            <person name="Freedman E."/>
            <person name="Gellesch M."/>
            <person name="Goldberg J."/>
            <person name="Griggs A."/>
            <person name="Gujja S."/>
            <person name="Heilman E.R."/>
            <person name="Heiman D.I."/>
            <person name="Howarth C."/>
            <person name="Jen D."/>
            <person name="Larson L."/>
            <person name="Mehta T."/>
            <person name="Neiman D."/>
            <person name="Park D."/>
            <person name="Pearson M."/>
            <person name="Roberts A."/>
            <person name="Saif S."/>
            <person name="Shea T."/>
            <person name="Shenoy N."/>
            <person name="Sisk P."/>
            <person name="Stolte C."/>
            <person name="Sykes S."/>
            <person name="Walk T."/>
            <person name="White J."/>
            <person name="Yandava C."/>
            <person name="Haas B."/>
            <person name="Henn M.R."/>
            <person name="Nusbaum C."/>
            <person name="Birren B."/>
        </authorList>
    </citation>
    <scope>NUCLEOTIDE SEQUENCE [LARGE SCALE GENOMIC DNA]</scope>
</reference>
<organism evidence="2 3">
    <name type="scientific">Plasmodium falciparum (isolate Dd2)</name>
    <dbReference type="NCBI Taxonomy" id="57267"/>
    <lineage>
        <taxon>Eukaryota</taxon>
        <taxon>Sar</taxon>
        <taxon>Alveolata</taxon>
        <taxon>Apicomplexa</taxon>
        <taxon>Aconoidasida</taxon>
        <taxon>Haemosporida</taxon>
        <taxon>Plasmodiidae</taxon>
        <taxon>Plasmodium</taxon>
        <taxon>Plasmodium (Laverania)</taxon>
    </lineage>
</organism>
<evidence type="ECO:0000313" key="3">
    <source>
        <dbReference type="Proteomes" id="UP000054282"/>
    </source>
</evidence>
<proteinExistence type="predicted"/>
<dbReference type="KEGG" id="pfd:PFDG_00093"/>
<dbReference type="AlphaFoldDB" id="A0A0L7LX04"/>
<dbReference type="NCBIfam" id="TIGR01477">
    <property type="entry name" value="RIFIN"/>
    <property type="match status" value="1"/>
</dbReference>